<dbReference type="SUPFAM" id="SSF52743">
    <property type="entry name" value="Subtilisin-like"/>
    <property type="match status" value="2"/>
</dbReference>
<feature type="domain" description="Subtilisin-like protease fibronectin type-III" evidence="12">
    <location>
        <begin position="571"/>
        <end position="670"/>
    </location>
</feature>
<accession>A0AAD9X6P7</accession>
<dbReference type="PANTHER" id="PTHR10795">
    <property type="entry name" value="PROPROTEIN CONVERTASE SUBTILISIN/KEXIN"/>
    <property type="match status" value="1"/>
</dbReference>
<dbReference type="GO" id="GO:0006508">
    <property type="term" value="P:proteolysis"/>
    <property type="evidence" value="ECO:0007669"/>
    <property type="project" value="UniProtKB-KW"/>
</dbReference>
<comment type="caution">
    <text evidence="7">Lacks conserved residue(s) required for the propagation of feature annotation.</text>
</comment>
<feature type="domain" description="Peptidase S8/S53" evidence="10">
    <location>
        <begin position="806"/>
        <end position="903"/>
    </location>
</feature>
<evidence type="ECO:0000256" key="7">
    <source>
        <dbReference type="PROSITE-ProRule" id="PRU01240"/>
    </source>
</evidence>
<dbReference type="Proteomes" id="UP001280121">
    <property type="component" value="Unassembled WGS sequence"/>
</dbReference>
<feature type="domain" description="Inhibitor I9" evidence="11">
    <location>
        <begin position="708"/>
        <end position="786"/>
    </location>
</feature>
<evidence type="ECO:0000256" key="8">
    <source>
        <dbReference type="SAM" id="MobiDB-lite"/>
    </source>
</evidence>
<dbReference type="InterPro" id="IPR010259">
    <property type="entry name" value="S8pro/Inhibitor_I9"/>
</dbReference>
<reference evidence="13" key="1">
    <citation type="journal article" date="2023" name="Plant J.">
        <title>Genome sequences and population genomics provide insights into the demographic history, inbreeding, and mutation load of two 'living fossil' tree species of Dipteronia.</title>
        <authorList>
            <person name="Feng Y."/>
            <person name="Comes H.P."/>
            <person name="Chen J."/>
            <person name="Zhu S."/>
            <person name="Lu R."/>
            <person name="Zhang X."/>
            <person name="Li P."/>
            <person name="Qiu J."/>
            <person name="Olsen K.M."/>
            <person name="Qiu Y."/>
        </authorList>
    </citation>
    <scope>NUCLEOTIDE SEQUENCE</scope>
    <source>
        <strain evidence="13">KIB01</strain>
    </source>
</reference>
<keyword evidence="3 9" id="KW-0732">Signal</keyword>
<dbReference type="FunFam" id="3.30.70.80:FF:000002">
    <property type="entry name" value="Subtilisin-like protease SBT5.3"/>
    <property type="match status" value="1"/>
</dbReference>
<evidence type="ECO:0000256" key="5">
    <source>
        <dbReference type="ARBA" id="ARBA00022825"/>
    </source>
</evidence>
<comment type="caution">
    <text evidence="13">The sequence shown here is derived from an EMBL/GenBank/DDBJ whole genome shotgun (WGS) entry which is preliminary data.</text>
</comment>
<keyword evidence="4" id="KW-0378">Hydrolase</keyword>
<dbReference type="InterPro" id="IPR037045">
    <property type="entry name" value="S8pro/Inhibitor_I9_sf"/>
</dbReference>
<evidence type="ECO:0000313" key="14">
    <source>
        <dbReference type="Proteomes" id="UP001280121"/>
    </source>
</evidence>
<evidence type="ECO:0000256" key="2">
    <source>
        <dbReference type="ARBA" id="ARBA00022670"/>
    </source>
</evidence>
<organism evidence="13 14">
    <name type="scientific">Dipteronia dyeriana</name>
    <dbReference type="NCBI Taxonomy" id="168575"/>
    <lineage>
        <taxon>Eukaryota</taxon>
        <taxon>Viridiplantae</taxon>
        <taxon>Streptophyta</taxon>
        <taxon>Embryophyta</taxon>
        <taxon>Tracheophyta</taxon>
        <taxon>Spermatophyta</taxon>
        <taxon>Magnoliopsida</taxon>
        <taxon>eudicotyledons</taxon>
        <taxon>Gunneridae</taxon>
        <taxon>Pentapetalae</taxon>
        <taxon>rosids</taxon>
        <taxon>malvids</taxon>
        <taxon>Sapindales</taxon>
        <taxon>Sapindaceae</taxon>
        <taxon>Hippocastanoideae</taxon>
        <taxon>Acereae</taxon>
        <taxon>Dipteronia</taxon>
    </lineage>
</organism>
<evidence type="ECO:0008006" key="15">
    <source>
        <dbReference type="Google" id="ProtNLM"/>
    </source>
</evidence>
<name>A0AAD9X6P7_9ROSI</name>
<dbReference type="AlphaFoldDB" id="A0AAD9X6P7"/>
<feature type="signal peptide" evidence="9">
    <location>
        <begin position="1"/>
        <end position="26"/>
    </location>
</feature>
<dbReference type="CDD" id="cd02120">
    <property type="entry name" value="PA_subtilisin_like"/>
    <property type="match status" value="1"/>
</dbReference>
<evidence type="ECO:0000259" key="12">
    <source>
        <dbReference type="Pfam" id="PF17766"/>
    </source>
</evidence>
<dbReference type="CDD" id="cd04852">
    <property type="entry name" value="Peptidases_S8_3"/>
    <property type="match status" value="1"/>
</dbReference>
<evidence type="ECO:0000259" key="10">
    <source>
        <dbReference type="Pfam" id="PF00082"/>
    </source>
</evidence>
<feature type="domain" description="Peptidase S8/S53" evidence="10">
    <location>
        <begin position="120"/>
        <end position="516"/>
    </location>
</feature>
<evidence type="ECO:0000256" key="3">
    <source>
        <dbReference type="ARBA" id="ARBA00022729"/>
    </source>
</evidence>
<dbReference type="InterPro" id="IPR034197">
    <property type="entry name" value="Peptidases_S8_3"/>
</dbReference>
<dbReference type="Pfam" id="PF00082">
    <property type="entry name" value="Peptidase_S8"/>
    <property type="match status" value="2"/>
</dbReference>
<dbReference type="InterPro" id="IPR045051">
    <property type="entry name" value="SBT"/>
</dbReference>
<dbReference type="PROSITE" id="PS00138">
    <property type="entry name" value="SUBTILASE_SER"/>
    <property type="match status" value="1"/>
</dbReference>
<proteinExistence type="inferred from homology"/>
<feature type="chain" id="PRO_5042291220" description="Cucumisin" evidence="9">
    <location>
        <begin position="27"/>
        <end position="931"/>
    </location>
</feature>
<evidence type="ECO:0000259" key="11">
    <source>
        <dbReference type="Pfam" id="PF05922"/>
    </source>
</evidence>
<sequence>MAKPKMPPSVLCLLLLFVAFFAECHSHEKKVHVMYMGEKLRGNGNVESVHHSMLESILGSTEASKESLVYSYGRSFNGFAAKLSDEEAAGFSGIWPESESFSVEGFGPQPVKWKGICQTENNFSCNNENSYYDTDIKSPRDSEGHGTHTASIAAGREVAAASYYGLAEGLARGGSPNARIVVYKVCWSFDCSLADILAVFDDAIANGVDILSVSLGVSFPLEYFEDPIAIGSFHAMKHGILTSNSVGNEGPFPGWISNYSPWSLTVAASSIDRKFVSQLVLGNGQIFTVTSSTNYPITAGGNAANYSANSIPLGSRFCIPGEMDSNKVKGNIILCEGLGDGSKIVRADGVGVVMPGLYFEDYAFSFPLPVTFISRQDIAKVLEYIRSSNNPIAIILYGETWKDVLAPKMVSFSSRGPHVFSLDILKPDVTAPGVDILAAWSPIAHPLVDQEDTRRVKYNIISGTSMSCPHASGAATYLKAIHPSWSPAAIKSSLMTTSYVMDPRKHDDKDFSYGSGHINPEKAVNPGIVFDASEADYIDFLYKQGYNKTVLRLITGEDVVCNGLNPSRQWNLNYPSFSLAIADGQKITGTFTKTVTNVGSPNSTYHVSIYDMPIFLDIKVEPSVLSFSAVGEKKSFTVNVNGPRITQEPIISGSITWLDGVHVVRSPLVVYNVLSSEIQSYHNPSQRKTKKSLLTGSSMDRRIEFMQVHIVYMGNKPNGDVPLTSLHHSMLKTALGSMESAKESSLYSYQRSFNGFAAKLSDEEVAELSDMDGVVSIIPNMKLDLHTTRSWDFMGFDQSCVGDSKGADIIIGLIDTGIWPESESFNDEGFGPPPAKWKGTCQTNNFTCNNKVIGAQYYNSDSNFTDDKDIKSPRDTEGHGTHTASTAAGTEVAGANYFGLAQGLARGGFPQACVQSLLGIRMCLHGCPSCI</sequence>
<dbReference type="Pfam" id="PF05922">
    <property type="entry name" value="Inhibitor_I9"/>
    <property type="match status" value="2"/>
</dbReference>
<dbReference type="Pfam" id="PF17766">
    <property type="entry name" value="fn3_6"/>
    <property type="match status" value="1"/>
</dbReference>
<dbReference type="Gene3D" id="2.60.40.2310">
    <property type="match status" value="1"/>
</dbReference>
<evidence type="ECO:0000256" key="4">
    <source>
        <dbReference type="ARBA" id="ARBA00022801"/>
    </source>
</evidence>
<protein>
    <recommendedName>
        <fullName evidence="15">Cucumisin</fullName>
    </recommendedName>
</protein>
<dbReference type="InterPro" id="IPR015500">
    <property type="entry name" value="Peptidase_S8_subtilisin-rel"/>
</dbReference>
<keyword evidence="2" id="KW-0645">Protease</keyword>
<dbReference type="InterPro" id="IPR000209">
    <property type="entry name" value="Peptidase_S8/S53_dom"/>
</dbReference>
<feature type="domain" description="Inhibitor I9" evidence="11">
    <location>
        <begin position="33"/>
        <end position="89"/>
    </location>
</feature>
<gene>
    <name evidence="13" type="ORF">Ddye_013588</name>
</gene>
<keyword evidence="6" id="KW-0325">Glycoprotein</keyword>
<dbReference type="InterPro" id="IPR036852">
    <property type="entry name" value="Peptidase_S8/S53_dom_sf"/>
</dbReference>
<evidence type="ECO:0000313" key="13">
    <source>
        <dbReference type="EMBL" id="KAK2653732.1"/>
    </source>
</evidence>
<evidence type="ECO:0000256" key="1">
    <source>
        <dbReference type="ARBA" id="ARBA00011073"/>
    </source>
</evidence>
<dbReference type="Gene3D" id="3.30.70.80">
    <property type="entry name" value="Peptidase S8 propeptide/proteinase inhibitor I9"/>
    <property type="match status" value="2"/>
</dbReference>
<feature type="region of interest" description="Disordered" evidence="8">
    <location>
        <begin position="866"/>
        <end position="886"/>
    </location>
</feature>
<keyword evidence="5" id="KW-0720">Serine protease</keyword>
<dbReference type="EMBL" id="JANJYI010000004">
    <property type="protein sequence ID" value="KAK2653732.1"/>
    <property type="molecule type" value="Genomic_DNA"/>
</dbReference>
<comment type="similarity">
    <text evidence="1 7">Belongs to the peptidase S8 family.</text>
</comment>
<dbReference type="GO" id="GO:0004252">
    <property type="term" value="F:serine-type endopeptidase activity"/>
    <property type="evidence" value="ECO:0007669"/>
    <property type="project" value="InterPro"/>
</dbReference>
<dbReference type="InterPro" id="IPR041469">
    <property type="entry name" value="Subtilisin-like_FN3"/>
</dbReference>
<feature type="compositionally biased region" description="Basic and acidic residues" evidence="8">
    <location>
        <begin position="866"/>
        <end position="880"/>
    </location>
</feature>
<dbReference type="PRINTS" id="PR00723">
    <property type="entry name" value="SUBTILISIN"/>
</dbReference>
<dbReference type="InterPro" id="IPR023828">
    <property type="entry name" value="Peptidase_S8_Ser-AS"/>
</dbReference>
<dbReference type="PROSITE" id="PS51892">
    <property type="entry name" value="SUBTILASE"/>
    <property type="match status" value="2"/>
</dbReference>
<keyword evidence="14" id="KW-1185">Reference proteome</keyword>
<evidence type="ECO:0000256" key="6">
    <source>
        <dbReference type="ARBA" id="ARBA00023180"/>
    </source>
</evidence>
<evidence type="ECO:0000256" key="9">
    <source>
        <dbReference type="SAM" id="SignalP"/>
    </source>
</evidence>
<dbReference type="Gene3D" id="3.40.50.200">
    <property type="entry name" value="Peptidase S8/S53 domain"/>
    <property type="match status" value="2"/>
</dbReference>
<dbReference type="Gene3D" id="3.50.30.30">
    <property type="match status" value="1"/>
</dbReference>